<comment type="caution">
    <text evidence="1">The sequence shown here is derived from an EMBL/GenBank/DDBJ whole genome shotgun (WGS) entry which is preliminary data.</text>
</comment>
<reference evidence="1" key="1">
    <citation type="submission" date="2023-03" db="EMBL/GenBank/DDBJ databases">
        <title>Massive genome expansion in bonnet fungi (Mycena s.s.) driven by repeated elements and novel gene families across ecological guilds.</title>
        <authorList>
            <consortium name="Lawrence Berkeley National Laboratory"/>
            <person name="Harder C.B."/>
            <person name="Miyauchi S."/>
            <person name="Viragh M."/>
            <person name="Kuo A."/>
            <person name="Thoen E."/>
            <person name="Andreopoulos B."/>
            <person name="Lu D."/>
            <person name="Skrede I."/>
            <person name="Drula E."/>
            <person name="Henrissat B."/>
            <person name="Morin E."/>
            <person name="Kohler A."/>
            <person name="Barry K."/>
            <person name="LaButti K."/>
            <person name="Morin E."/>
            <person name="Salamov A."/>
            <person name="Lipzen A."/>
            <person name="Mereny Z."/>
            <person name="Hegedus B."/>
            <person name="Baldrian P."/>
            <person name="Stursova M."/>
            <person name="Weitz H."/>
            <person name="Taylor A."/>
            <person name="Grigoriev I.V."/>
            <person name="Nagy L.G."/>
            <person name="Martin F."/>
            <person name="Kauserud H."/>
        </authorList>
    </citation>
    <scope>NUCLEOTIDE SEQUENCE</scope>
    <source>
        <strain evidence="1">9144</strain>
    </source>
</reference>
<evidence type="ECO:0000313" key="2">
    <source>
        <dbReference type="Proteomes" id="UP001219525"/>
    </source>
</evidence>
<keyword evidence="2" id="KW-1185">Reference proteome</keyword>
<dbReference type="EMBL" id="JARJCW010000011">
    <property type="protein sequence ID" value="KAJ7219531.1"/>
    <property type="molecule type" value="Genomic_DNA"/>
</dbReference>
<name>A0AAD6VTJ7_9AGAR</name>
<dbReference type="AlphaFoldDB" id="A0AAD6VTJ7"/>
<protein>
    <submittedName>
        <fullName evidence="1">Uncharacterized protein</fullName>
    </submittedName>
</protein>
<proteinExistence type="predicted"/>
<gene>
    <name evidence="1" type="ORF">GGX14DRAFT_560612</name>
</gene>
<dbReference type="Proteomes" id="UP001219525">
    <property type="component" value="Unassembled WGS sequence"/>
</dbReference>
<organism evidence="1 2">
    <name type="scientific">Mycena pura</name>
    <dbReference type="NCBI Taxonomy" id="153505"/>
    <lineage>
        <taxon>Eukaryota</taxon>
        <taxon>Fungi</taxon>
        <taxon>Dikarya</taxon>
        <taxon>Basidiomycota</taxon>
        <taxon>Agaricomycotina</taxon>
        <taxon>Agaricomycetes</taxon>
        <taxon>Agaricomycetidae</taxon>
        <taxon>Agaricales</taxon>
        <taxon>Marasmiineae</taxon>
        <taxon>Mycenaceae</taxon>
        <taxon>Mycena</taxon>
    </lineage>
</organism>
<sequence length="512" mass="56545">MAYFNYLQDRQDRSSRFQVVGAEVEADSDDPFPNQVLRMKAAIKDALAYGHDEAQAKHDAWMETLQSRHNPLTLVHIQAIKVHYVSLVKLWSPDILANNYWRENVVKKHASLCMSFYARSAKGTGSRLHIKASTLLSFVNRLISQIVHFAHSADGNKVGMLLLCKGGLYDILQDETYTHKSLIICLLPSDLTRPVINELGLDRHQNEKLVFGDLELLLIIQTALTNSMSGSITIALLFFFTGVWPSSLGPTHAKYQDEGKYPKLCNVVIEQTGVLNFCTKLRITDLKGYFGAAGSQVVFNIGSSQMWSHVFLDFNLFFLAYLVEHGAIEGVSTMEELINGAQSNLRIKPEKGDEPLFCKTKLGGRGLDMSSPMMLKGLSEVTTAIAQAAGLLGGSTYCYHRNAANVVANIMGKDAAEMVLAHRRSGSLHHYQVQATNMELMVLMTGEQPDLILPMAQSTLDLQRMDSPAVSTILCAMYSSSSHRILQMQNAKTLAPASDGENLDLDEAEGLG</sequence>
<accession>A0AAD6VTJ7</accession>
<evidence type="ECO:0000313" key="1">
    <source>
        <dbReference type="EMBL" id="KAJ7219531.1"/>
    </source>
</evidence>